<dbReference type="SUPFAM" id="SSF69322">
    <property type="entry name" value="Tricorn protease domain 2"/>
    <property type="match status" value="1"/>
</dbReference>
<reference evidence="4" key="2">
    <citation type="journal article" date="2021" name="PeerJ">
        <title>Extensive microbial diversity within the chicken gut microbiome revealed by metagenomics and culture.</title>
        <authorList>
            <person name="Gilroy R."/>
            <person name="Ravi A."/>
            <person name="Getino M."/>
            <person name="Pursley I."/>
            <person name="Horton D.L."/>
            <person name="Alikhan N.F."/>
            <person name="Baker D."/>
            <person name="Gharbi K."/>
            <person name="Hall N."/>
            <person name="Watson M."/>
            <person name="Adriaenssens E.M."/>
            <person name="Foster-Nyarko E."/>
            <person name="Jarju S."/>
            <person name="Secka A."/>
            <person name="Antonio M."/>
            <person name="Oren A."/>
            <person name="Chaudhuri R.R."/>
            <person name="La Ragione R."/>
            <person name="Hildebrand F."/>
            <person name="Pallen M.J."/>
        </authorList>
    </citation>
    <scope>NUCLEOTIDE SEQUENCE</scope>
    <source>
        <strain evidence="4">2889</strain>
    </source>
</reference>
<feature type="chain" id="PRO_5039086113" evidence="2">
    <location>
        <begin position="23"/>
        <end position="2217"/>
    </location>
</feature>
<gene>
    <name evidence="4" type="ORF">IAB08_01835</name>
</gene>
<evidence type="ECO:0000256" key="2">
    <source>
        <dbReference type="SAM" id="SignalP"/>
    </source>
</evidence>
<evidence type="ECO:0000256" key="1">
    <source>
        <dbReference type="ARBA" id="ARBA00022737"/>
    </source>
</evidence>
<dbReference type="NCBIfam" id="TIGR04183">
    <property type="entry name" value="Por_Secre_tail"/>
    <property type="match status" value="1"/>
</dbReference>
<accession>A0A9D9H0X8</accession>
<comment type="caution">
    <text evidence="4">The sequence shown here is derived from an EMBL/GenBank/DDBJ whole genome shotgun (WGS) entry which is preliminary data.</text>
</comment>
<dbReference type="SUPFAM" id="SSF49265">
    <property type="entry name" value="Fibronectin type III"/>
    <property type="match status" value="1"/>
</dbReference>
<feature type="signal peptide" evidence="2">
    <location>
        <begin position="1"/>
        <end position="22"/>
    </location>
</feature>
<proteinExistence type="predicted"/>
<dbReference type="SMART" id="SM00060">
    <property type="entry name" value="FN3"/>
    <property type="match status" value="1"/>
</dbReference>
<dbReference type="InterPro" id="IPR036116">
    <property type="entry name" value="FN3_sf"/>
</dbReference>
<reference evidence="4" key="1">
    <citation type="submission" date="2020-10" db="EMBL/GenBank/DDBJ databases">
        <authorList>
            <person name="Gilroy R."/>
        </authorList>
    </citation>
    <scope>NUCLEOTIDE SEQUENCE</scope>
    <source>
        <strain evidence="4">2889</strain>
    </source>
</reference>
<dbReference type="SUPFAM" id="SSF63825">
    <property type="entry name" value="YWTD domain"/>
    <property type="match status" value="1"/>
</dbReference>
<dbReference type="Gene3D" id="2.60.120.200">
    <property type="match status" value="2"/>
</dbReference>
<dbReference type="Pfam" id="PF18962">
    <property type="entry name" value="Por_Secre_tail"/>
    <property type="match status" value="1"/>
</dbReference>
<protein>
    <submittedName>
        <fullName evidence="4">T9SS type A sorting domain-containing protein</fullName>
    </submittedName>
</protein>
<organism evidence="4 5">
    <name type="scientific">Candidatus Pullibacteroides excrementavium</name>
    <dbReference type="NCBI Taxonomy" id="2840905"/>
    <lineage>
        <taxon>Bacteria</taxon>
        <taxon>Pseudomonadati</taxon>
        <taxon>Bacteroidota</taxon>
        <taxon>Bacteroidia</taxon>
        <taxon>Bacteroidales</taxon>
        <taxon>Candidatus Pullibacteroides</taxon>
    </lineage>
</organism>
<dbReference type="InterPro" id="IPR003961">
    <property type="entry name" value="FN3_dom"/>
</dbReference>
<feature type="domain" description="Fibronectin type-III" evidence="3">
    <location>
        <begin position="922"/>
        <end position="995"/>
    </location>
</feature>
<evidence type="ECO:0000313" key="4">
    <source>
        <dbReference type="EMBL" id="MBO8432019.1"/>
    </source>
</evidence>
<dbReference type="CDD" id="cd00063">
    <property type="entry name" value="FN3"/>
    <property type="match status" value="1"/>
</dbReference>
<dbReference type="Gene3D" id="2.60.40.10">
    <property type="entry name" value="Immunoglobulins"/>
    <property type="match status" value="7"/>
</dbReference>
<dbReference type="EMBL" id="JADIMZ010000026">
    <property type="protein sequence ID" value="MBO8432019.1"/>
    <property type="molecule type" value="Genomic_DNA"/>
</dbReference>
<dbReference type="InterPro" id="IPR026444">
    <property type="entry name" value="Secre_tail"/>
</dbReference>
<keyword evidence="1" id="KW-0677">Repeat</keyword>
<evidence type="ECO:0000259" key="3">
    <source>
        <dbReference type="SMART" id="SM00060"/>
    </source>
</evidence>
<evidence type="ECO:0000313" key="5">
    <source>
        <dbReference type="Proteomes" id="UP000823612"/>
    </source>
</evidence>
<dbReference type="SUPFAM" id="SSF49478">
    <property type="entry name" value="Cna protein B-type domain"/>
    <property type="match status" value="1"/>
</dbReference>
<dbReference type="InterPro" id="IPR050964">
    <property type="entry name" value="Striated_Muscle_Regulatory"/>
</dbReference>
<sequence length="2217" mass="243332">MKKFTILLAGLLLGGLAGRGHSQEPNTAPEAPVLVSVTDKVVVLDWESPEPVYGLFDDFESHEAFAVNSPGEVGWQYVDMDNDETYWIGDYQWNGRGHPSAFVVWNPDRTMPVYDGPRGVAHSGKQMLVSFATIGDRRNDWIISPDLTSYGFTDTITLAFWAATFDPGYGLEQIRIGHSTTDMMPDSFIWQNNGDSIAVPGRSQSHPDLYYFEYKFPADAKYVAINCVTYSGFVLCIDDIAIGTNKLMPTKADHNYLLGYNLYRDDVKLNSSLITENGYTDAVSDYGSYEYSLEAVYEDGVSARSAALEVEVPDIHQLPFVENFDSYGLEENFWILDPSGTDCYWDVDWMNGGLVDPAATCRPRVSLTNYDNFCLISKELDATGLDSVMFSYDVAGDFFVPTTEPMTMECLSAEVYDGTRWRTVAQHNSLEGNFGYERVYCDISRYVAGKKFQVRFRCWGEDAMHVIGWFVSYVKVYEKAKATIDGTVTTNGTAAQGATLTFTSQDNDVYTAVSEAGGAYHLSDVDAGTYALRVDLPGSNIYRDTMEIVKGSNTVDVPMVNPEISLAEASGSVSLPVESASEGSIVFNNTGDGPALAGFRFEYAEGVSGLEPAMENLLTFRPSDLAQASICFDGEYFYMGNQGNANIWKYDREGNFIESFMPYLHIRQYYAMAFDGLYFYVAAGDNNIYILDFSRPAGDCLIGQIATPITELKHISYDSRQDAFWCGTMYSLALIGRDGSVMKPETQINATVSGSAYDPYFADGPTLWVIDQSQREDIANPYDQAVIRRVDLETLQVAEDHAYGCEQLPGYVHGTPWVSTWGTGLFGSTDYVDGHFVLMGAIVSDPGLAFVLDMYELPGWFSLDTMRVEIPANGNYTLDYHVNTADLLDGDQRHVKVTARMDPGLDVLEYDFTLTVDGHAEYAKPLDLTVDVVDDSAARLAWKAPQADNAPLRYRVYRNGLVVDSVEGLAYEDPYLKAGVYEYAVSAVYAGGHESALSRSVEIEIYVGVACYAPKNLTAVNVMNRTVALSWLDPSATGTEPAVLRWGNGFHDDGISLSSGGSFIGAARWEPADLADYREMPLESVSFFAVSEGTYVLKIYEDGTLVHEQPIEDYAIGNFTEVVLDEEYIINDRVELTVGIEATPSAAGGLLLGIDAGPAVDGKGNVVYVEGLGWSTLLALGGSDANFNIEMNLGAKENPGTGELTADGFNVYRNGVKVNTELVTGFSYTDSVSVAGLYSYNVTAVYDICESDYSNTAMARIVDISGHSAPEDLDAVIAMNRYVDLFWNQPNTNLEGAKAGYEPFDYIRDFDLHSTGEQAIATDGVNIYTSYWNRTGEFNRYDMEGNFIESFVISGVGSIYDLAYDGRYFYGGSNDVVLYCLDLQNKTLVSSMDVTAPVRHCAYIPELDNGKGGFEIGDWTTSYFVSKTGAYLDLGVQGLDGAYGSAYHDGKLFFFQQGEGGYCELVEYDFETLEPTGNRTDLFEAVPLDLEDDARAGGLEVYAMPNGTVALLANIQQSAPRTNKVVWVEAEQSMYVQGFNIFRDGEQLNAEMLLNRSFADTLPEPGTYEYTVTAIYVDGEESEASQALDVVIAEPAHCEAPIGLQAKVDKRNVTLTWTAVLDTAKRGDDMEAYAHRGSMGDWRSVSVDSLKAAVPAGFEFAGQNEVMSFFVMDQTQADPAQTGLAYSGNKALLSLAPADTSAGAYLTYADDWIIGPADPEAPIWGAGQCFSFMARGLETGKAESFKVAYSLSDDDPQNFIFVSSTPEQVYNLYTRYTYEIPSEAKYVAINYVSGNGSGLLVDDIYVGAGGNVFEVQEEVRAGETLTEAVAGYYVYRDGELLTPDPVRSNAYFDGNVSNGEHAYTVKALYNTSCESEQSEACVVNVEYEGVQTAPTNLQADVDGNNVVLSWSAPVSEEPVMLTYAETDVASALMLQDEATYYVACKWEPMDLMAVYGSELRSVAAMFYTQPMGLRLLVYQDGELVYSQDVLEDCQETLTEFYLDEPYRIDFSKDLMVGFEIEADAGQGTMIVDNGPAVVGKGDLYSEDGQNWLSNYQYTGGNCNWAMIATFSMTTSESEGFQGYLVYRNQSPLFKDMIAETTYADQAVPAGTYVYSVSAVYEGGVERASSPVTVTVGVGNESRDAAGIRLMPNPASDHVLVSGQYSRLELWNVQGTLVMSMESAGDEELDVSALPSGLYMVKVFLAEGEFAVHKLLIR</sequence>
<dbReference type="PANTHER" id="PTHR13817:SF166">
    <property type="entry name" value="NEURONAL IGCAM-RELATED"/>
    <property type="match status" value="1"/>
</dbReference>
<keyword evidence="2" id="KW-0732">Signal</keyword>
<dbReference type="Proteomes" id="UP000823612">
    <property type="component" value="Unassembled WGS sequence"/>
</dbReference>
<dbReference type="PANTHER" id="PTHR13817">
    <property type="entry name" value="TITIN"/>
    <property type="match status" value="1"/>
</dbReference>
<name>A0A9D9H0X8_9BACT</name>
<dbReference type="InterPro" id="IPR013783">
    <property type="entry name" value="Ig-like_fold"/>
</dbReference>